<accession>A0A2M9Q5J4</accession>
<reference evidence="1 2" key="1">
    <citation type="submission" date="2017-11" db="EMBL/GenBank/DDBJ databases">
        <title>Bacterial isolate from king chilli rhizosphere.</title>
        <authorList>
            <person name="Takhelmayum P."/>
            <person name="Sarangthem I."/>
        </authorList>
    </citation>
    <scope>NUCLEOTIDE SEQUENCE [LARGE SCALE GENOMIC DNA]</scope>
    <source>
        <strain evidence="2">t26</strain>
    </source>
</reference>
<dbReference type="EMBL" id="PHQY01000617">
    <property type="protein sequence ID" value="PJO43335.1"/>
    <property type="molecule type" value="Genomic_DNA"/>
</dbReference>
<organism evidence="1 2">
    <name type="scientific">Lysinibacillus xylanilyticus</name>
    <dbReference type="NCBI Taxonomy" id="582475"/>
    <lineage>
        <taxon>Bacteria</taxon>
        <taxon>Bacillati</taxon>
        <taxon>Bacillota</taxon>
        <taxon>Bacilli</taxon>
        <taxon>Bacillales</taxon>
        <taxon>Bacillaceae</taxon>
        <taxon>Lysinibacillus</taxon>
    </lineage>
</organism>
<dbReference type="Proteomes" id="UP000232101">
    <property type="component" value="Unassembled WGS sequence"/>
</dbReference>
<dbReference type="AlphaFoldDB" id="A0A2M9Q5J4"/>
<sequence length="91" mass="9698">MIFVPTRFFLGASDEPLGPTDVFSAKGSASDKCSLCEGVVLRSGTIGHEGVISGSDGFPLMLTQIKSNCSFNGTIRRQIKRTAEIKSAVLF</sequence>
<proteinExistence type="predicted"/>
<gene>
    <name evidence="1" type="ORF">CWD94_13020</name>
</gene>
<comment type="caution">
    <text evidence="1">The sequence shown here is derived from an EMBL/GenBank/DDBJ whole genome shotgun (WGS) entry which is preliminary data.</text>
</comment>
<evidence type="ECO:0000313" key="1">
    <source>
        <dbReference type="EMBL" id="PJO43335.1"/>
    </source>
</evidence>
<protein>
    <submittedName>
        <fullName evidence="1">Uncharacterized protein</fullName>
    </submittedName>
</protein>
<evidence type="ECO:0000313" key="2">
    <source>
        <dbReference type="Proteomes" id="UP000232101"/>
    </source>
</evidence>
<name>A0A2M9Q5J4_9BACI</name>